<name>A0A9E6Y382_9ACTN</name>
<dbReference type="Gene3D" id="3.40.50.2000">
    <property type="entry name" value="Glycogen Phosphorylase B"/>
    <property type="match status" value="2"/>
</dbReference>
<dbReference type="PANTHER" id="PTHR12526">
    <property type="entry name" value="GLYCOSYLTRANSFERASE"/>
    <property type="match status" value="1"/>
</dbReference>
<evidence type="ECO:0000313" key="5">
    <source>
        <dbReference type="EMBL" id="UGS38661.1"/>
    </source>
</evidence>
<dbReference type="InterPro" id="IPR028098">
    <property type="entry name" value="Glyco_trans_4-like_N"/>
</dbReference>
<dbReference type="EC" id="2.4.1.250" evidence="5"/>
<evidence type="ECO:0000313" key="6">
    <source>
        <dbReference type="Proteomes" id="UP001162834"/>
    </source>
</evidence>
<keyword evidence="2 5" id="KW-0808">Transferase</keyword>
<organism evidence="5 6">
    <name type="scientific">Capillimicrobium parvum</name>
    <dbReference type="NCBI Taxonomy" id="2884022"/>
    <lineage>
        <taxon>Bacteria</taxon>
        <taxon>Bacillati</taxon>
        <taxon>Actinomycetota</taxon>
        <taxon>Thermoleophilia</taxon>
        <taxon>Solirubrobacterales</taxon>
        <taxon>Capillimicrobiaceae</taxon>
        <taxon>Capillimicrobium</taxon>
    </lineage>
</organism>
<evidence type="ECO:0000256" key="2">
    <source>
        <dbReference type="ARBA" id="ARBA00022679"/>
    </source>
</evidence>
<keyword evidence="1 5" id="KW-0328">Glycosyltransferase</keyword>
<accession>A0A9E6Y382</accession>
<dbReference type="Proteomes" id="UP001162834">
    <property type="component" value="Chromosome"/>
</dbReference>
<dbReference type="InterPro" id="IPR001296">
    <property type="entry name" value="Glyco_trans_1"/>
</dbReference>
<dbReference type="PANTHER" id="PTHR12526:SF595">
    <property type="entry name" value="BLL5217 PROTEIN"/>
    <property type="match status" value="1"/>
</dbReference>
<dbReference type="KEGG" id="sbae:DSM104329_05091"/>
<evidence type="ECO:0000259" key="4">
    <source>
        <dbReference type="Pfam" id="PF13439"/>
    </source>
</evidence>
<proteinExistence type="predicted"/>
<reference evidence="5" key="1">
    <citation type="journal article" date="2022" name="Int. J. Syst. Evol. Microbiol.">
        <title>Pseudomonas aegrilactucae sp. nov. and Pseudomonas morbosilactucae sp. nov., pathogens causing bacterial rot of lettuce in Japan.</title>
        <authorList>
            <person name="Sawada H."/>
            <person name="Fujikawa T."/>
            <person name="Satou M."/>
        </authorList>
    </citation>
    <scope>NUCLEOTIDE SEQUENCE</scope>
    <source>
        <strain evidence="5">0166_1</strain>
    </source>
</reference>
<dbReference type="GO" id="GO:0102710">
    <property type="term" value="F:D-inositol-3-phosphate glycosyltransferase activity"/>
    <property type="evidence" value="ECO:0007669"/>
    <property type="project" value="UniProtKB-EC"/>
</dbReference>
<feature type="domain" description="Glycosyl transferase family 1" evidence="3">
    <location>
        <begin position="192"/>
        <end position="333"/>
    </location>
</feature>
<keyword evidence="6" id="KW-1185">Reference proteome</keyword>
<dbReference type="Pfam" id="PF00534">
    <property type="entry name" value="Glycos_transf_1"/>
    <property type="match status" value="1"/>
</dbReference>
<evidence type="ECO:0000259" key="3">
    <source>
        <dbReference type="Pfam" id="PF00534"/>
    </source>
</evidence>
<protein>
    <submittedName>
        <fullName evidence="5">D-inositol-3-phosphate glycosyltransferase</fullName>
        <ecNumber evidence="5">2.4.1.250</ecNumber>
    </submittedName>
</protein>
<dbReference type="EMBL" id="CP087164">
    <property type="protein sequence ID" value="UGS38661.1"/>
    <property type="molecule type" value="Genomic_DNA"/>
</dbReference>
<evidence type="ECO:0000256" key="1">
    <source>
        <dbReference type="ARBA" id="ARBA00022676"/>
    </source>
</evidence>
<dbReference type="AlphaFoldDB" id="A0A9E6Y382"/>
<dbReference type="CDD" id="cd03802">
    <property type="entry name" value="GT4_AviGT4-like"/>
    <property type="match status" value="1"/>
</dbReference>
<dbReference type="RefSeq" id="WP_259312679.1">
    <property type="nucleotide sequence ID" value="NZ_CP087164.1"/>
</dbReference>
<feature type="domain" description="Glycosyltransferase subfamily 4-like N-terminal" evidence="4">
    <location>
        <begin position="37"/>
        <end position="157"/>
    </location>
</feature>
<dbReference type="SUPFAM" id="SSF53756">
    <property type="entry name" value="UDP-Glycosyltransferase/glycogen phosphorylase"/>
    <property type="match status" value="1"/>
</dbReference>
<sequence length="387" mass="41906">MLRDAFTVPSETSVHEGVPLRIALLAPPWIPVPPPAYGGIESVVARLADGLVARGHDVTLFAAPGSRSSAQVVPVLEACHPDEIQRAIHEADHVARCFEALERAERFGGPFDVLHDHSGFTAFAMADRVTVPMLHTLHGPFDEETSAFYRRHAAKAWVSALSAVQRASAPPELRFAGVIPNPLDVDEWPFSAEKDDYLLWVGRMSPCKGPHRAIDVARRAGRRLILGGPVQPGQEAFFAEEIEPHVDGDAVRYVDEVGGREKHELFAQAAAFVMPIRWPEPFGMVMIEAMAAGTPVIAFPEGAAGEVVVDGENGFLVADEAEMARAVDRVGELDPARCRSSVAERYDVDVVAAAYEAAYRRIVADRLGSAEAPGAPLERREVTSHPA</sequence>
<dbReference type="Pfam" id="PF13439">
    <property type="entry name" value="Glyco_transf_4"/>
    <property type="match status" value="1"/>
</dbReference>
<gene>
    <name evidence="5" type="primary">mshA_18</name>
    <name evidence="5" type="ORF">DSM104329_05091</name>
</gene>